<evidence type="ECO:0000313" key="5">
    <source>
        <dbReference type="EMBL" id="CAL1541600.1"/>
    </source>
</evidence>
<reference evidence="5 6" key="1">
    <citation type="submission" date="2024-04" db="EMBL/GenBank/DDBJ databases">
        <authorList>
            <consortium name="Genoscope - CEA"/>
            <person name="William W."/>
        </authorList>
    </citation>
    <scope>NUCLEOTIDE SEQUENCE [LARGE SCALE GENOMIC DNA]</scope>
</reference>
<protein>
    <recommendedName>
        <fullName evidence="7">Caffeoyl-CoA O-methyltransferase</fullName>
    </recommendedName>
</protein>
<dbReference type="Gene3D" id="3.40.50.150">
    <property type="entry name" value="Vaccinia Virus protein VP39"/>
    <property type="match status" value="1"/>
</dbReference>
<comment type="caution">
    <text evidence="5">The sequence shown here is derived from an EMBL/GenBank/DDBJ whole genome shotgun (WGS) entry which is preliminary data.</text>
</comment>
<keyword evidence="1" id="KW-0489">Methyltransferase</keyword>
<accession>A0AAV2I4E5</accession>
<keyword evidence="2" id="KW-0808">Transferase</keyword>
<dbReference type="PROSITE" id="PS51682">
    <property type="entry name" value="SAM_OMT_I"/>
    <property type="match status" value="1"/>
</dbReference>
<comment type="similarity">
    <text evidence="4">Belongs to the class I-like SAM-binding methyltransferase superfamily. Cation-dependent O-methyltransferase family.</text>
</comment>
<proteinExistence type="inferred from homology"/>
<evidence type="ECO:0000256" key="4">
    <source>
        <dbReference type="ARBA" id="ARBA00023453"/>
    </source>
</evidence>
<dbReference type="InterPro" id="IPR002935">
    <property type="entry name" value="SAM_O-MeTrfase"/>
</dbReference>
<name>A0AAV2I4E5_LYMST</name>
<dbReference type="Pfam" id="PF01596">
    <property type="entry name" value="Methyltransf_3"/>
    <property type="match status" value="1"/>
</dbReference>
<dbReference type="GO" id="GO:0008757">
    <property type="term" value="F:S-adenosylmethionine-dependent methyltransferase activity"/>
    <property type="evidence" value="ECO:0007669"/>
    <property type="project" value="TreeGrafter"/>
</dbReference>
<keyword evidence="3" id="KW-0949">S-adenosyl-L-methionine</keyword>
<gene>
    <name evidence="5" type="ORF">GSLYS_00015206001</name>
</gene>
<sequence>MVTIDQDDYLKDFVEEAVKSSPHHYKIKILIGKALGLLQQMVDNGEKFDVIFLDADKGEYIEYFKLAFEQNLLSSRGTVLVDNAYMLGEGYMKSFGETNSKIFARAVASNPDLHSVLVPIRDGILMIRRLSDVEGDVRKA</sequence>
<evidence type="ECO:0000256" key="2">
    <source>
        <dbReference type="ARBA" id="ARBA00022679"/>
    </source>
</evidence>
<dbReference type="Proteomes" id="UP001497497">
    <property type="component" value="Unassembled WGS sequence"/>
</dbReference>
<dbReference type="AlphaFoldDB" id="A0AAV2I4E5"/>
<dbReference type="EMBL" id="CAXITT010000442">
    <property type="protein sequence ID" value="CAL1541600.1"/>
    <property type="molecule type" value="Genomic_DNA"/>
</dbReference>
<dbReference type="InterPro" id="IPR050362">
    <property type="entry name" value="Cation-dep_OMT"/>
</dbReference>
<evidence type="ECO:0000256" key="3">
    <source>
        <dbReference type="ARBA" id="ARBA00022691"/>
    </source>
</evidence>
<dbReference type="GO" id="GO:0032259">
    <property type="term" value="P:methylation"/>
    <property type="evidence" value="ECO:0007669"/>
    <property type="project" value="UniProtKB-KW"/>
</dbReference>
<organism evidence="5 6">
    <name type="scientific">Lymnaea stagnalis</name>
    <name type="common">Great pond snail</name>
    <name type="synonym">Helix stagnalis</name>
    <dbReference type="NCBI Taxonomy" id="6523"/>
    <lineage>
        <taxon>Eukaryota</taxon>
        <taxon>Metazoa</taxon>
        <taxon>Spiralia</taxon>
        <taxon>Lophotrochozoa</taxon>
        <taxon>Mollusca</taxon>
        <taxon>Gastropoda</taxon>
        <taxon>Heterobranchia</taxon>
        <taxon>Euthyneura</taxon>
        <taxon>Panpulmonata</taxon>
        <taxon>Hygrophila</taxon>
        <taxon>Lymnaeoidea</taxon>
        <taxon>Lymnaeidae</taxon>
        <taxon>Lymnaea</taxon>
    </lineage>
</organism>
<evidence type="ECO:0008006" key="7">
    <source>
        <dbReference type="Google" id="ProtNLM"/>
    </source>
</evidence>
<dbReference type="PANTHER" id="PTHR10509">
    <property type="entry name" value="O-METHYLTRANSFERASE-RELATED"/>
    <property type="match status" value="1"/>
</dbReference>
<dbReference type="PANTHER" id="PTHR10509:SF14">
    <property type="entry name" value="CAFFEOYL-COA O-METHYLTRANSFERASE 3-RELATED"/>
    <property type="match status" value="1"/>
</dbReference>
<keyword evidence="6" id="KW-1185">Reference proteome</keyword>
<dbReference type="InterPro" id="IPR029063">
    <property type="entry name" value="SAM-dependent_MTases_sf"/>
</dbReference>
<dbReference type="SUPFAM" id="SSF53335">
    <property type="entry name" value="S-adenosyl-L-methionine-dependent methyltransferases"/>
    <property type="match status" value="1"/>
</dbReference>
<evidence type="ECO:0000256" key="1">
    <source>
        <dbReference type="ARBA" id="ARBA00022603"/>
    </source>
</evidence>
<evidence type="ECO:0000313" key="6">
    <source>
        <dbReference type="Proteomes" id="UP001497497"/>
    </source>
</evidence>
<dbReference type="GO" id="GO:0008171">
    <property type="term" value="F:O-methyltransferase activity"/>
    <property type="evidence" value="ECO:0007669"/>
    <property type="project" value="InterPro"/>
</dbReference>